<accession>A0A9Q0IWH5</accession>
<dbReference type="Proteomes" id="UP001148018">
    <property type="component" value="Unassembled WGS sequence"/>
</dbReference>
<organism evidence="1 2">
    <name type="scientific">Muraenolepis orangiensis</name>
    <name type="common">Patagonian moray cod</name>
    <dbReference type="NCBI Taxonomy" id="630683"/>
    <lineage>
        <taxon>Eukaryota</taxon>
        <taxon>Metazoa</taxon>
        <taxon>Chordata</taxon>
        <taxon>Craniata</taxon>
        <taxon>Vertebrata</taxon>
        <taxon>Euteleostomi</taxon>
        <taxon>Actinopterygii</taxon>
        <taxon>Neopterygii</taxon>
        <taxon>Teleostei</taxon>
        <taxon>Neoteleostei</taxon>
        <taxon>Acanthomorphata</taxon>
        <taxon>Zeiogadaria</taxon>
        <taxon>Gadariae</taxon>
        <taxon>Gadiformes</taxon>
        <taxon>Muraenolepidoidei</taxon>
        <taxon>Muraenolepididae</taxon>
        <taxon>Muraenolepis</taxon>
    </lineage>
</organism>
<dbReference type="AlphaFoldDB" id="A0A9Q0IWH5"/>
<evidence type="ECO:0000313" key="1">
    <source>
        <dbReference type="EMBL" id="KAJ3613060.1"/>
    </source>
</evidence>
<proteinExistence type="predicted"/>
<keyword evidence="2" id="KW-1185">Reference proteome</keyword>
<dbReference type="EMBL" id="JANIIK010000035">
    <property type="protein sequence ID" value="KAJ3613060.1"/>
    <property type="molecule type" value="Genomic_DNA"/>
</dbReference>
<sequence>MHGPAPVEIAYDCHCLRFLITHNPTDGQLGRFIERPLLVSSGTEGLRGAYLGECAATYDKTPLEQEGIQVLDWLFDDGSAPRQGG</sequence>
<name>A0A9Q0IWH5_9TELE</name>
<protein>
    <submittedName>
        <fullName evidence="1">Uncharacterized protein</fullName>
    </submittedName>
</protein>
<dbReference type="Gene3D" id="3.90.190.10">
    <property type="entry name" value="Protein tyrosine phosphatase superfamily"/>
    <property type="match status" value="1"/>
</dbReference>
<evidence type="ECO:0000313" key="2">
    <source>
        <dbReference type="Proteomes" id="UP001148018"/>
    </source>
</evidence>
<dbReference type="InterPro" id="IPR029021">
    <property type="entry name" value="Prot-tyrosine_phosphatase-like"/>
</dbReference>
<reference evidence="1" key="1">
    <citation type="submission" date="2022-07" db="EMBL/GenBank/DDBJ databases">
        <title>Chromosome-level genome of Muraenolepis orangiensis.</title>
        <authorList>
            <person name="Kim J."/>
        </authorList>
    </citation>
    <scope>NUCLEOTIDE SEQUENCE</scope>
    <source>
        <strain evidence="1">KU_S4_2022</strain>
        <tissue evidence="1">Muscle</tissue>
    </source>
</reference>
<gene>
    <name evidence="1" type="ORF">NHX12_019316</name>
</gene>
<dbReference type="OrthoDB" id="5632at2759"/>
<comment type="caution">
    <text evidence="1">The sequence shown here is derived from an EMBL/GenBank/DDBJ whole genome shotgun (WGS) entry which is preliminary data.</text>
</comment>